<comment type="caution">
    <text evidence="3">The sequence shown here is derived from an EMBL/GenBank/DDBJ whole genome shotgun (WGS) entry which is preliminary data.</text>
</comment>
<dbReference type="EMBL" id="JROU02001275">
    <property type="protein sequence ID" value="OEH76945.1"/>
    <property type="molecule type" value="Genomic_DNA"/>
</dbReference>
<feature type="transmembrane region" description="Helical" evidence="2">
    <location>
        <begin position="420"/>
        <end position="440"/>
    </location>
</feature>
<keyword evidence="2" id="KW-0812">Transmembrane</keyword>
<keyword evidence="2" id="KW-0472">Membrane</keyword>
<dbReference type="InterPro" id="IPR006551">
    <property type="entry name" value="Polynucleotide_phosphatase"/>
</dbReference>
<keyword evidence="2" id="KW-1133">Transmembrane helix</keyword>
<dbReference type="NCBIfam" id="TIGR01664">
    <property type="entry name" value="DNA-3'-Pase"/>
    <property type="match status" value="1"/>
</dbReference>
<feature type="transmembrane region" description="Helical" evidence="2">
    <location>
        <begin position="309"/>
        <end position="332"/>
    </location>
</feature>
<feature type="transmembrane region" description="Helical" evidence="2">
    <location>
        <begin position="47"/>
        <end position="69"/>
    </location>
</feature>
<feature type="transmembrane region" description="Helical" evidence="2">
    <location>
        <begin position="446"/>
        <end position="478"/>
    </location>
</feature>
<dbReference type="PANTHER" id="PTHR12083:SF9">
    <property type="entry name" value="BIFUNCTIONAL POLYNUCLEOTIDE PHOSPHATASE_KINASE"/>
    <property type="match status" value="1"/>
</dbReference>
<feature type="region of interest" description="Disordered" evidence="1">
    <location>
        <begin position="618"/>
        <end position="655"/>
    </location>
</feature>
<dbReference type="Pfam" id="PF13671">
    <property type="entry name" value="AAA_33"/>
    <property type="match status" value="1"/>
</dbReference>
<dbReference type="GO" id="GO:0003690">
    <property type="term" value="F:double-stranded DNA binding"/>
    <property type="evidence" value="ECO:0007669"/>
    <property type="project" value="TreeGrafter"/>
</dbReference>
<dbReference type="Gene3D" id="3.40.50.300">
    <property type="entry name" value="P-loop containing nucleotide triphosphate hydrolases"/>
    <property type="match status" value="1"/>
</dbReference>
<dbReference type="GO" id="GO:0046404">
    <property type="term" value="F:ATP-dependent polydeoxyribonucleotide 5'-hydroxyl-kinase activity"/>
    <property type="evidence" value="ECO:0007669"/>
    <property type="project" value="TreeGrafter"/>
</dbReference>
<accession>A0A1D3D0I3</accession>
<dbReference type="SUPFAM" id="SSF56784">
    <property type="entry name" value="HAD-like"/>
    <property type="match status" value="1"/>
</dbReference>
<evidence type="ECO:0000313" key="3">
    <source>
        <dbReference type="EMBL" id="OEH76945.1"/>
    </source>
</evidence>
<evidence type="ECO:0000313" key="4">
    <source>
        <dbReference type="Proteomes" id="UP000095192"/>
    </source>
</evidence>
<feature type="compositionally biased region" description="Basic and acidic residues" evidence="1">
    <location>
        <begin position="984"/>
        <end position="996"/>
    </location>
</feature>
<dbReference type="Gene3D" id="3.40.50.1000">
    <property type="entry name" value="HAD superfamily/HAD-like"/>
    <property type="match status" value="1"/>
</dbReference>
<dbReference type="InterPro" id="IPR036412">
    <property type="entry name" value="HAD-like_sf"/>
</dbReference>
<dbReference type="GO" id="GO:0006281">
    <property type="term" value="P:DNA repair"/>
    <property type="evidence" value="ECO:0007669"/>
    <property type="project" value="TreeGrafter"/>
</dbReference>
<dbReference type="InterPro" id="IPR023214">
    <property type="entry name" value="HAD_sf"/>
</dbReference>
<dbReference type="PANTHER" id="PTHR12083">
    <property type="entry name" value="BIFUNCTIONAL POLYNUCLEOTIDE PHOSPHATASE/KINASE"/>
    <property type="match status" value="1"/>
</dbReference>
<feature type="transmembrane region" description="Helical" evidence="2">
    <location>
        <begin position="353"/>
        <end position="379"/>
    </location>
</feature>
<feature type="transmembrane region" description="Helical" evidence="2">
    <location>
        <begin position="258"/>
        <end position="281"/>
    </location>
</feature>
<protein>
    <submittedName>
        <fullName evidence="3">Uncharacterized protein</fullName>
    </submittedName>
</protein>
<dbReference type="InterPro" id="IPR027417">
    <property type="entry name" value="P-loop_NTPase"/>
</dbReference>
<dbReference type="InParanoid" id="A0A1D3D0I3"/>
<keyword evidence="4" id="KW-1185">Reference proteome</keyword>
<organism evidence="3 4">
    <name type="scientific">Cyclospora cayetanensis</name>
    <dbReference type="NCBI Taxonomy" id="88456"/>
    <lineage>
        <taxon>Eukaryota</taxon>
        <taxon>Sar</taxon>
        <taxon>Alveolata</taxon>
        <taxon>Apicomplexa</taxon>
        <taxon>Conoidasida</taxon>
        <taxon>Coccidia</taxon>
        <taxon>Eucoccidiorida</taxon>
        <taxon>Eimeriorina</taxon>
        <taxon>Eimeriidae</taxon>
        <taxon>Cyclospora</taxon>
    </lineage>
</organism>
<dbReference type="InterPro" id="IPR013954">
    <property type="entry name" value="PNK3P"/>
</dbReference>
<reference evidence="3 4" key="1">
    <citation type="journal article" date="2016" name="BMC Genomics">
        <title>Comparative genomics reveals Cyclospora cayetanensis possesses coccidia-like metabolism and invasion components but unique surface antigens.</title>
        <authorList>
            <person name="Liu S."/>
            <person name="Wang L."/>
            <person name="Zheng H."/>
            <person name="Xu Z."/>
            <person name="Roellig D.M."/>
            <person name="Li N."/>
            <person name="Frace M.A."/>
            <person name="Tang K."/>
            <person name="Arrowood M.J."/>
            <person name="Moss D.M."/>
            <person name="Zhang L."/>
            <person name="Feng Y."/>
            <person name="Xiao L."/>
        </authorList>
    </citation>
    <scope>NUCLEOTIDE SEQUENCE [LARGE SCALE GENOMIC DNA]</scope>
    <source>
        <strain evidence="3 4">CHN_HEN01</strain>
    </source>
</reference>
<gene>
    <name evidence="3" type="ORF">cyc_05837</name>
</gene>
<dbReference type="VEuPathDB" id="ToxoDB:LOC113147183"/>
<evidence type="ECO:0000256" key="1">
    <source>
        <dbReference type="SAM" id="MobiDB-lite"/>
    </source>
</evidence>
<sequence length="1730" mass="193491">MVPSARSSSSDSERDSSVRSSSTPSSGYIQVGLAENTNLSFEKNNSFLNWLLLLVLLGGSTTCAGIFYYSVPLRHELTTAVRTHLSSTPFKEGVFSLPSSWAGGWLSSSTFSRAVEIHNVKASTLVQPDKRSFTIAAGAIMTWADVEAWLLKVLAPTLYTGNLGGAVVVQLAKLHLVKGSLEENTDTYTKGLVYKRLEFSVAEEKTVDFGEILGGTYGVDATSTIQALAAEVCFEQSQSGLVSGRVDVMTTLVSESTLALVFAALFLAASIGYSVVEWLAFEQTKRTRRFGEEHGPLYRYLEDRWPCTLVAATSLTSGTLMLTCCMLSVFIAKSEYNTVMLHALEVLESIMGVLLMVNGWAFILRLLHSLSGASIFFLVLEKSTAVAVNEFGGIFAITILLLLGASTCNYILLGPRVEQFQNFGSSIFYTVCMVFGAPFTHSMPPAAFIVFSFCLMVFWAVIVPLLVAINIQALYTVVKKVRSEERENLGYEVIGRTREWMQNNLFFCTPEPTDHSIKEEELQARLRDMRETDAADFCQHEEGKSEISQAVDNVALELTELYPVRRKSDAFRNWSSDAFGNSKFNPTPERVYRVPISFSGDGSLTTFVDAKSQSAFNTVDSGGEQPSAIRQQQNEFPDTRRLSESSMEDMQASDENWTASDFQEIYVGPSSMRTKMKQLRSAGFLDWQLLELEATWMTYNGDASMFALNKVTVAMDEGNLKTAVHVTVAPSWHINPLGDGIRPEVVLMPLCLVCLLLYLYLSYESMKGEEAAEMQNVLEAKYGVKKRKRVPLMVNDTAFVKCLTLQAWGVTLDGEEPEYISKALLSTQIVRLQQCLTDIEFLRAKHFLILHDLGVIAEHMRVLRQVIRRQGKYVSGVEAAIQHVNRQIEEVQTRKAFITYYNQQDPLHTKQQLEQQQLLDLGMDAGREGARRAVADPRAYIPPELLDVARWEDPIRQQLIEEQREQHRKENSQPPARHRQQRRREKDSEKRRHEEQSPPAFSTRLAIANVGESVSTPFGRGGRRSPGARARFPVLPRSVDSDDEDWDTVRQHYGGDHQGTFEFHDKDGNTVLIKPTPEPPAMALPPAFIGTPRKRAAQASVQQPEAEREGEEYTQYPGEGTSASSAAPVALREAPPVPQTDSFAEEEEPRPMTNAPDIAEGRAIDLTTVRQPSQRPYPQTQGSRRANINLQTFELVRPVKAEIRLTYFEPYYMALMVGSPYIFSGHRKEGSLGTGRGLSYPVEAWATYHPCSSDSISVKEEQCKCSPVAIFDLDGTLILTRSGKKFPIDSNDWKLLCEDRVPAQLHRLHNEGYTIFILSNQLGVGLGHVTLTDMTAKLDAIQRALRVPLTSCICCCDDLYRKPRPPAAALLFRELLPRVLQATGSVSFVTGGASQHQDVGTHSKCSYPRIFFVGDSAGRLGDHSSADLKFAINTGMHFFTPEEFFLNHRAPSLPLVIRRLQLTTNTCPTSEEVKAKGQMLWGEDGKLQRGKQAKACCTWDPFDLVKDVQAVRLSEAHNERLGETKEISVTKAREVQQAQRPPQELVILVGAPGSGKSTIVERFFSNYAVVNQDDLKAKVKCIDLCIRLLKEGKSVVIDRQNATRKERQLFIDLARKHAPACSLRSIALLWPKELCLHLGQFRSLAATLRSRHLVERPSMMLERSTLSRTRYRVEKVSKVVVNMFYAHVELPSADEGFESVQIYQDIAKDFLLYEDFCCEEERILFGSFLD</sequence>
<dbReference type="Pfam" id="PF08645">
    <property type="entry name" value="PNK3P"/>
    <property type="match status" value="1"/>
</dbReference>
<dbReference type="InterPro" id="IPR006549">
    <property type="entry name" value="HAD-SF_hydro_IIIA"/>
</dbReference>
<dbReference type="SUPFAM" id="SSF52540">
    <property type="entry name" value="P-loop containing nucleoside triphosphate hydrolases"/>
    <property type="match status" value="1"/>
</dbReference>
<proteinExistence type="predicted"/>
<feature type="region of interest" description="Disordered" evidence="1">
    <location>
        <begin position="1095"/>
        <end position="1184"/>
    </location>
</feature>
<feature type="region of interest" description="Disordered" evidence="1">
    <location>
        <begin position="963"/>
        <end position="1045"/>
    </location>
</feature>
<dbReference type="Proteomes" id="UP000095192">
    <property type="component" value="Unassembled WGS sequence"/>
</dbReference>
<dbReference type="NCBIfam" id="TIGR01662">
    <property type="entry name" value="HAD-SF-IIIA"/>
    <property type="match status" value="1"/>
</dbReference>
<feature type="compositionally biased region" description="Polar residues" evidence="1">
    <location>
        <begin position="1168"/>
        <end position="1184"/>
    </location>
</feature>
<evidence type="ECO:0000256" key="2">
    <source>
        <dbReference type="SAM" id="Phobius"/>
    </source>
</evidence>
<dbReference type="GO" id="GO:0046403">
    <property type="term" value="F:polynucleotide 3'-phosphatase activity"/>
    <property type="evidence" value="ECO:0007669"/>
    <property type="project" value="TreeGrafter"/>
</dbReference>
<feature type="region of interest" description="Disordered" evidence="1">
    <location>
        <begin position="1"/>
        <end position="26"/>
    </location>
</feature>
<dbReference type="VEuPathDB" id="ToxoDB:cyc_05837"/>
<feature type="transmembrane region" description="Helical" evidence="2">
    <location>
        <begin position="391"/>
        <end position="413"/>
    </location>
</feature>
<name>A0A1D3D0I3_9EIME</name>
<feature type="compositionally biased region" description="Low complexity" evidence="1">
    <location>
        <begin position="1"/>
        <end position="10"/>
    </location>
</feature>